<evidence type="ECO:0008006" key="4">
    <source>
        <dbReference type="Google" id="ProtNLM"/>
    </source>
</evidence>
<sequence>MMRFGCDMSDKTKCRMCGSHVTPQFRRTHGDENQVAHRCIECDTDERLGEGGAAGQELEKADPIDEPERFNCGFDVPAPVQEVVATDRGESNGE</sequence>
<evidence type="ECO:0000256" key="1">
    <source>
        <dbReference type="SAM" id="MobiDB-lite"/>
    </source>
</evidence>
<name>A0A3N6M6N5_9EURY</name>
<organism evidence="2 3">
    <name type="scientific">Natrarchaeobius halalkaliphilus</name>
    <dbReference type="NCBI Taxonomy" id="1679091"/>
    <lineage>
        <taxon>Archaea</taxon>
        <taxon>Methanobacteriati</taxon>
        <taxon>Methanobacteriota</taxon>
        <taxon>Stenosarchaea group</taxon>
        <taxon>Halobacteria</taxon>
        <taxon>Halobacteriales</taxon>
        <taxon>Natrialbaceae</taxon>
        <taxon>Natrarchaeobius</taxon>
    </lineage>
</organism>
<proteinExistence type="predicted"/>
<protein>
    <recommendedName>
        <fullName evidence="4">Small CPxCG-related zinc finger protein</fullName>
    </recommendedName>
</protein>
<reference evidence="2 3" key="1">
    <citation type="submission" date="2018-10" db="EMBL/GenBank/DDBJ databases">
        <title>Natrarchaeobius chitinivorans gen. nov., sp. nov., and Natrarchaeobius haloalkaliphilus sp. nov., alkaliphilic, chitin-utilizing haloarchaea from hypersaline alkaline lakes.</title>
        <authorList>
            <person name="Sorokin D.Y."/>
            <person name="Elcheninov A.G."/>
            <person name="Kostrikina N.A."/>
            <person name="Bale N.J."/>
            <person name="Sinninghe Damste J.S."/>
            <person name="Khijniak T.V."/>
            <person name="Kublanov I.V."/>
            <person name="Toshchakov S.V."/>
        </authorList>
    </citation>
    <scope>NUCLEOTIDE SEQUENCE [LARGE SCALE GENOMIC DNA]</scope>
    <source>
        <strain evidence="2 3">AArcht-Sl</strain>
    </source>
</reference>
<dbReference type="Pfam" id="PF24444">
    <property type="entry name" value="DUF7563"/>
    <property type="match status" value="1"/>
</dbReference>
<evidence type="ECO:0000313" key="3">
    <source>
        <dbReference type="Proteomes" id="UP000273828"/>
    </source>
</evidence>
<comment type="caution">
    <text evidence="2">The sequence shown here is derived from an EMBL/GenBank/DDBJ whole genome shotgun (WGS) entry which is preliminary data.</text>
</comment>
<dbReference type="AlphaFoldDB" id="A0A3N6M6N5"/>
<feature type="region of interest" description="Disordered" evidence="1">
    <location>
        <begin position="50"/>
        <end position="73"/>
    </location>
</feature>
<keyword evidence="3" id="KW-1185">Reference proteome</keyword>
<dbReference type="InterPro" id="IPR055985">
    <property type="entry name" value="DUF7563"/>
</dbReference>
<dbReference type="EMBL" id="REFY01000004">
    <property type="protein sequence ID" value="RQG88986.1"/>
    <property type="molecule type" value="Genomic_DNA"/>
</dbReference>
<evidence type="ECO:0000313" key="2">
    <source>
        <dbReference type="EMBL" id="RQG88986.1"/>
    </source>
</evidence>
<dbReference type="OrthoDB" id="189700at2157"/>
<gene>
    <name evidence="2" type="ORF">EA462_11395</name>
</gene>
<dbReference type="Proteomes" id="UP000273828">
    <property type="component" value="Unassembled WGS sequence"/>
</dbReference>
<feature type="compositionally biased region" description="Basic and acidic residues" evidence="1">
    <location>
        <begin position="57"/>
        <end position="69"/>
    </location>
</feature>
<accession>A0A3N6M6N5</accession>